<reference evidence="1" key="2">
    <citation type="submission" date="2020-09" db="EMBL/GenBank/DDBJ databases">
        <authorList>
            <person name="Sun Q."/>
            <person name="Kim S."/>
        </authorList>
    </citation>
    <scope>NUCLEOTIDE SEQUENCE</scope>
    <source>
        <strain evidence="1">KCTC 42651</strain>
    </source>
</reference>
<accession>A0A919CPB9</accession>
<keyword evidence="2" id="KW-1185">Reference proteome</keyword>
<comment type="caution">
    <text evidence="1">The sequence shown here is derived from an EMBL/GenBank/DDBJ whole genome shotgun (WGS) entry which is preliminary data.</text>
</comment>
<gene>
    <name evidence="1" type="ORF">GCM10017083_07080</name>
</gene>
<sequence length="80" mass="8793">MSGQLTMDDKANEYGSVHGFGEDVRCRKDGGTVVCKVLNGTAKAFYKDKPAIHAPEKPGYWSICRVDSHGAECWHELHGV</sequence>
<evidence type="ECO:0000313" key="1">
    <source>
        <dbReference type="EMBL" id="GHD42264.1"/>
    </source>
</evidence>
<organism evidence="1 2">
    <name type="scientific">Thalassobaculum fulvum</name>
    <dbReference type="NCBI Taxonomy" id="1633335"/>
    <lineage>
        <taxon>Bacteria</taxon>
        <taxon>Pseudomonadati</taxon>
        <taxon>Pseudomonadota</taxon>
        <taxon>Alphaproteobacteria</taxon>
        <taxon>Rhodospirillales</taxon>
        <taxon>Thalassobaculaceae</taxon>
        <taxon>Thalassobaculum</taxon>
    </lineage>
</organism>
<dbReference type="Proteomes" id="UP000630353">
    <property type="component" value="Unassembled WGS sequence"/>
</dbReference>
<name>A0A919CPB9_9PROT</name>
<dbReference type="EMBL" id="BMZS01000002">
    <property type="protein sequence ID" value="GHD42264.1"/>
    <property type="molecule type" value="Genomic_DNA"/>
</dbReference>
<proteinExistence type="predicted"/>
<protein>
    <submittedName>
        <fullName evidence="1">Uncharacterized protein</fullName>
    </submittedName>
</protein>
<evidence type="ECO:0000313" key="2">
    <source>
        <dbReference type="Proteomes" id="UP000630353"/>
    </source>
</evidence>
<reference evidence="1" key="1">
    <citation type="journal article" date="2014" name="Int. J. Syst. Evol. Microbiol.">
        <title>Complete genome sequence of Corynebacterium casei LMG S-19264T (=DSM 44701T), isolated from a smear-ripened cheese.</title>
        <authorList>
            <consortium name="US DOE Joint Genome Institute (JGI-PGF)"/>
            <person name="Walter F."/>
            <person name="Albersmeier A."/>
            <person name="Kalinowski J."/>
            <person name="Ruckert C."/>
        </authorList>
    </citation>
    <scope>NUCLEOTIDE SEQUENCE</scope>
    <source>
        <strain evidence="1">KCTC 42651</strain>
    </source>
</reference>
<dbReference type="AlphaFoldDB" id="A0A919CPB9"/>